<dbReference type="Pfam" id="PF06271">
    <property type="entry name" value="RDD"/>
    <property type="match status" value="1"/>
</dbReference>
<feature type="transmembrane region" description="Helical" evidence="5">
    <location>
        <begin position="408"/>
        <end position="435"/>
    </location>
</feature>
<evidence type="ECO:0000256" key="4">
    <source>
        <dbReference type="ARBA" id="ARBA00023136"/>
    </source>
</evidence>
<dbReference type="GO" id="GO:0000270">
    <property type="term" value="P:peptidoglycan metabolic process"/>
    <property type="evidence" value="ECO:0007669"/>
    <property type="project" value="TreeGrafter"/>
</dbReference>
<dbReference type="Proteomes" id="UP000649179">
    <property type="component" value="Unassembled WGS sequence"/>
</dbReference>
<gene>
    <name evidence="9" type="ORF">GCM10011519_23370</name>
</gene>
<reference evidence="9" key="2">
    <citation type="submission" date="2020-09" db="EMBL/GenBank/DDBJ databases">
        <authorList>
            <person name="Sun Q."/>
            <person name="Zhou Y."/>
        </authorList>
    </citation>
    <scope>NUCLEOTIDE SEQUENCE</scope>
    <source>
        <strain evidence="9">CGMCC 1.16067</strain>
    </source>
</reference>
<evidence type="ECO:0000256" key="2">
    <source>
        <dbReference type="ARBA" id="ARBA00022692"/>
    </source>
</evidence>
<evidence type="ECO:0000313" key="9">
    <source>
        <dbReference type="EMBL" id="GGF48671.1"/>
    </source>
</evidence>
<name>A0A917F3A5_9ACTN</name>
<evidence type="ECO:0000256" key="1">
    <source>
        <dbReference type="ARBA" id="ARBA00004141"/>
    </source>
</evidence>
<dbReference type="InterPro" id="IPR014729">
    <property type="entry name" value="Rossmann-like_a/b/a_fold"/>
</dbReference>
<feature type="transmembrane region" description="Helical" evidence="5">
    <location>
        <begin position="248"/>
        <end position="268"/>
    </location>
</feature>
<dbReference type="InterPro" id="IPR006976">
    <property type="entry name" value="VanZ-like"/>
</dbReference>
<dbReference type="Pfam" id="PF04892">
    <property type="entry name" value="VanZ"/>
    <property type="match status" value="1"/>
</dbReference>
<keyword evidence="4 5" id="KW-0472">Membrane</keyword>
<comment type="caution">
    <text evidence="9">The sequence shown here is derived from an EMBL/GenBank/DDBJ whole genome shotgun (WGS) entry which is preliminary data.</text>
</comment>
<feature type="transmembrane region" description="Helical" evidence="5">
    <location>
        <begin position="6"/>
        <end position="29"/>
    </location>
</feature>
<dbReference type="InterPro" id="IPR051599">
    <property type="entry name" value="Cell_Envelope_Assoc"/>
</dbReference>
<keyword evidence="3 5" id="KW-1133">Transmembrane helix</keyword>
<evidence type="ECO:0000313" key="10">
    <source>
        <dbReference type="Proteomes" id="UP000649179"/>
    </source>
</evidence>
<evidence type="ECO:0000256" key="5">
    <source>
        <dbReference type="SAM" id="Phobius"/>
    </source>
</evidence>
<dbReference type="AlphaFoldDB" id="A0A917F3A5"/>
<feature type="domain" description="VanZ-like" evidence="7">
    <location>
        <begin position="51"/>
        <end position="178"/>
    </location>
</feature>
<evidence type="ECO:0000259" key="6">
    <source>
        <dbReference type="Pfam" id="PF02698"/>
    </source>
</evidence>
<feature type="transmembrane region" description="Helical" evidence="5">
    <location>
        <begin position="477"/>
        <end position="498"/>
    </location>
</feature>
<dbReference type="PANTHER" id="PTHR30336:SF4">
    <property type="entry name" value="ENVELOPE BIOGENESIS FACTOR ELYC"/>
    <property type="match status" value="1"/>
</dbReference>
<dbReference type="GO" id="GO:0005886">
    <property type="term" value="C:plasma membrane"/>
    <property type="evidence" value="ECO:0007669"/>
    <property type="project" value="TreeGrafter"/>
</dbReference>
<proteinExistence type="predicted"/>
<accession>A0A917F3A5</accession>
<feature type="domain" description="RDD" evidence="8">
    <location>
        <begin position="199"/>
        <end position="345"/>
    </location>
</feature>
<dbReference type="Pfam" id="PF02698">
    <property type="entry name" value="DUF218"/>
    <property type="match status" value="1"/>
</dbReference>
<feature type="transmembrane region" description="Helical" evidence="5">
    <location>
        <begin position="41"/>
        <end position="61"/>
    </location>
</feature>
<sequence length="685" mass="71498">MNDAIGSAVLAVVYTVPLLVVLFVPYVAWSYRARGQFGVRAAMATAAGVLWVVALWAYTVLPVPSGDPCRNPVRPQLRPFAFLGDLTAAPGPGLLRDPALLQVALNVALFVPLGVGVALLVRRRRVAVGALVGLGVSLSVELVQLTGTLGVFDCAYRLFDVDDLIANTAGAALGALAGPLARRVVGSRRRAPVSGRPVTATRRFVAGAVDVFVLLLVSLVLLLGGGAVRAALAGGTVEQGTTDVGASVWLDVVPGALLLLVLPVLTRGRTVGRWATSVRPVTPEHRRPGPLRTLAHSLGGLGGLWLLWTVRERVEGPVGVALGLVGLVWVVLSLVLIVRGDHRGLSGRLTGMAMVDSRDLALLEHDRGSGRRRPLLTVRAVSLLAFAAYVGLLAALRGLNELGGTEGIALLAPVLGTLVASQVVAAGYLVGNGLVMLRKEGRSLGNLLSLLAGLGAAALVVVGAGVVLTAGEVLRTVVLVVSVLVSYAATVFIALVLVGRGYGRTPTTGDVDVVVVLGSRVVRGRVPPLLRARLETAERVREETVARGGDPWLVCSGAQGRDEEMSEGRAMVDWLAGHGTPADRLVAEEQARTTSENLRLSLALAQERGAGRSPVVVTNGYHVFRAALLAEDLDLDVRVAAGPTAPYFLPSALLREHVAVLRRTRWLQVVLAVALATATLVASLG</sequence>
<feature type="transmembrane region" description="Helical" evidence="5">
    <location>
        <begin position="205"/>
        <end position="228"/>
    </location>
</feature>
<feature type="transmembrane region" description="Helical" evidence="5">
    <location>
        <begin position="666"/>
        <end position="684"/>
    </location>
</feature>
<feature type="transmembrane region" description="Helical" evidence="5">
    <location>
        <begin position="289"/>
        <end position="308"/>
    </location>
</feature>
<feature type="transmembrane region" description="Helical" evidence="5">
    <location>
        <begin position="447"/>
        <end position="471"/>
    </location>
</feature>
<evidence type="ECO:0000256" key="3">
    <source>
        <dbReference type="ARBA" id="ARBA00022989"/>
    </source>
</evidence>
<keyword evidence="10" id="KW-1185">Reference proteome</keyword>
<feature type="transmembrane region" description="Helical" evidence="5">
    <location>
        <begin position="164"/>
        <end position="185"/>
    </location>
</feature>
<feature type="transmembrane region" description="Helical" evidence="5">
    <location>
        <begin position="376"/>
        <end position="396"/>
    </location>
</feature>
<feature type="transmembrane region" description="Helical" evidence="5">
    <location>
        <begin position="99"/>
        <end position="121"/>
    </location>
</feature>
<evidence type="ECO:0000259" key="7">
    <source>
        <dbReference type="Pfam" id="PF04892"/>
    </source>
</evidence>
<comment type="subcellular location">
    <subcellularLocation>
        <location evidence="1">Membrane</location>
        <topology evidence="1">Multi-pass membrane protein</topology>
    </subcellularLocation>
</comment>
<organism evidence="9 10">
    <name type="scientific">Marmoricola endophyticus</name>
    <dbReference type="NCBI Taxonomy" id="2040280"/>
    <lineage>
        <taxon>Bacteria</taxon>
        <taxon>Bacillati</taxon>
        <taxon>Actinomycetota</taxon>
        <taxon>Actinomycetes</taxon>
        <taxon>Propionibacteriales</taxon>
        <taxon>Nocardioidaceae</taxon>
        <taxon>Marmoricola</taxon>
    </lineage>
</organism>
<protein>
    <recommendedName>
        <fullName evidence="11">DUF218 domain-containing protein</fullName>
    </recommendedName>
</protein>
<feature type="transmembrane region" description="Helical" evidence="5">
    <location>
        <begin position="128"/>
        <end position="152"/>
    </location>
</feature>
<dbReference type="InterPro" id="IPR003848">
    <property type="entry name" value="DUF218"/>
</dbReference>
<dbReference type="CDD" id="cd06259">
    <property type="entry name" value="YdcF-like"/>
    <property type="match status" value="1"/>
</dbReference>
<reference evidence="9" key="1">
    <citation type="journal article" date="2014" name="Int. J. Syst. Evol. Microbiol.">
        <title>Complete genome sequence of Corynebacterium casei LMG S-19264T (=DSM 44701T), isolated from a smear-ripened cheese.</title>
        <authorList>
            <consortium name="US DOE Joint Genome Institute (JGI-PGF)"/>
            <person name="Walter F."/>
            <person name="Albersmeier A."/>
            <person name="Kalinowski J."/>
            <person name="Ruckert C."/>
        </authorList>
    </citation>
    <scope>NUCLEOTIDE SEQUENCE</scope>
    <source>
        <strain evidence="9">CGMCC 1.16067</strain>
    </source>
</reference>
<dbReference type="GO" id="GO:0043164">
    <property type="term" value="P:Gram-negative-bacterium-type cell wall biogenesis"/>
    <property type="evidence" value="ECO:0007669"/>
    <property type="project" value="TreeGrafter"/>
</dbReference>
<dbReference type="EMBL" id="BMKQ01000001">
    <property type="protein sequence ID" value="GGF48671.1"/>
    <property type="molecule type" value="Genomic_DNA"/>
</dbReference>
<keyword evidence="2 5" id="KW-0812">Transmembrane</keyword>
<evidence type="ECO:0008006" key="11">
    <source>
        <dbReference type="Google" id="ProtNLM"/>
    </source>
</evidence>
<feature type="domain" description="DUF218" evidence="6">
    <location>
        <begin position="512"/>
        <end position="652"/>
    </location>
</feature>
<dbReference type="InterPro" id="IPR010432">
    <property type="entry name" value="RDD"/>
</dbReference>
<evidence type="ECO:0000259" key="8">
    <source>
        <dbReference type="Pfam" id="PF06271"/>
    </source>
</evidence>
<dbReference type="PANTHER" id="PTHR30336">
    <property type="entry name" value="INNER MEMBRANE PROTEIN, PROBABLE PERMEASE"/>
    <property type="match status" value="1"/>
</dbReference>
<feature type="transmembrane region" description="Helical" evidence="5">
    <location>
        <begin position="320"/>
        <end position="338"/>
    </location>
</feature>
<dbReference type="Gene3D" id="3.40.50.620">
    <property type="entry name" value="HUPs"/>
    <property type="match status" value="1"/>
</dbReference>
<dbReference type="RefSeq" id="WP_188779925.1">
    <property type="nucleotide sequence ID" value="NZ_BMKQ01000001.1"/>
</dbReference>